<feature type="transmembrane region" description="Helical" evidence="8">
    <location>
        <begin position="222"/>
        <end position="246"/>
    </location>
</feature>
<accession>A0ABU9XTF2</accession>
<evidence type="ECO:0000256" key="7">
    <source>
        <dbReference type="SAM" id="MobiDB-lite"/>
    </source>
</evidence>
<dbReference type="Gene3D" id="1.10.3860.10">
    <property type="entry name" value="Sodium:dicarboxylate symporter"/>
    <property type="match status" value="1"/>
</dbReference>
<proteinExistence type="predicted"/>
<feature type="transmembrane region" description="Helical" evidence="8">
    <location>
        <begin position="316"/>
        <end position="341"/>
    </location>
</feature>
<sequence length="437" mass="44227">MSQATRILMALVVGLGGGIALAAVQPAAVEGTIAIAQPIGTAWLHALQMTIVPLVVSLLITGVAATAAAAQAGRLAGRAIALYIGLLFCSALAAAILTPLFLEIVPLPRESAAALRAAMIGAETIPTVPPLGQFFADVIPGNVVKAAAENSFLSLIIFALIFAFAMTRIAGELRVLLTQFFTAIRDTMLVVIEWVLWIGPVGVFALALVVGARAGSGAFGALIHYIATVVAVGLTVSLAAYPLAVFGGRTRLGAYARAALPSQAVAVSTQSSLASLPAMVEGATDLGVPVATSGVTLPLAVAIFRATGPAMNFAVAIYIAVWFEVPLSPATLAVGTIVATLTSLGSVSLPGTVSYVSAIAPVAATIGAPVAPLGLLVAVETIPDIMRTLGNVMMDLATTLTLSRRTRAAPGEDLVGHSSVSVSTTPEALNSPNASRT</sequence>
<dbReference type="Proteomes" id="UP001404104">
    <property type="component" value="Unassembled WGS sequence"/>
</dbReference>
<evidence type="ECO:0000313" key="10">
    <source>
        <dbReference type="EMBL" id="MEN2786011.1"/>
    </source>
</evidence>
<dbReference type="InterPro" id="IPR001991">
    <property type="entry name" value="Na-dicarboxylate_symporter"/>
</dbReference>
<evidence type="ECO:0000256" key="4">
    <source>
        <dbReference type="ARBA" id="ARBA00022692"/>
    </source>
</evidence>
<feature type="transmembrane region" description="Helical" evidence="8">
    <location>
        <begin position="46"/>
        <end position="68"/>
    </location>
</feature>
<feature type="signal peptide" evidence="9">
    <location>
        <begin position="1"/>
        <end position="22"/>
    </location>
</feature>
<dbReference type="RefSeq" id="WP_345863693.1">
    <property type="nucleotide sequence ID" value="NZ_JBDIMF010000001.1"/>
</dbReference>
<evidence type="ECO:0000256" key="9">
    <source>
        <dbReference type="SAM" id="SignalP"/>
    </source>
</evidence>
<keyword evidence="11" id="KW-1185">Reference proteome</keyword>
<dbReference type="Pfam" id="PF00375">
    <property type="entry name" value="SDF"/>
    <property type="match status" value="1"/>
</dbReference>
<protein>
    <submittedName>
        <fullName evidence="10">Cation:dicarboxylase symporter family transporter</fullName>
    </submittedName>
</protein>
<feature type="region of interest" description="Disordered" evidence="7">
    <location>
        <begin position="411"/>
        <end position="437"/>
    </location>
</feature>
<feature type="transmembrane region" description="Helical" evidence="8">
    <location>
        <begin position="353"/>
        <end position="379"/>
    </location>
</feature>
<gene>
    <name evidence="10" type="ORF">ABC969_06185</name>
</gene>
<evidence type="ECO:0000256" key="2">
    <source>
        <dbReference type="ARBA" id="ARBA00022448"/>
    </source>
</evidence>
<evidence type="ECO:0000256" key="5">
    <source>
        <dbReference type="ARBA" id="ARBA00022989"/>
    </source>
</evidence>
<feature type="transmembrane region" description="Helical" evidence="8">
    <location>
        <begin position="191"/>
        <end position="210"/>
    </location>
</feature>
<dbReference type="InterPro" id="IPR036458">
    <property type="entry name" value="Na:dicarbo_symporter_sf"/>
</dbReference>
<evidence type="ECO:0000256" key="1">
    <source>
        <dbReference type="ARBA" id="ARBA00004651"/>
    </source>
</evidence>
<keyword evidence="4 8" id="KW-0812">Transmembrane</keyword>
<feature type="compositionally biased region" description="Polar residues" evidence="7">
    <location>
        <begin position="418"/>
        <end position="437"/>
    </location>
</feature>
<evidence type="ECO:0000313" key="11">
    <source>
        <dbReference type="Proteomes" id="UP001404104"/>
    </source>
</evidence>
<dbReference type="PANTHER" id="PTHR42865:SF7">
    <property type="entry name" value="PROTON_GLUTAMATE-ASPARTATE SYMPORTER"/>
    <property type="match status" value="1"/>
</dbReference>
<feature type="transmembrane region" description="Helical" evidence="8">
    <location>
        <begin position="152"/>
        <end position="170"/>
    </location>
</feature>
<keyword evidence="9" id="KW-0732">Signal</keyword>
<organism evidence="10 11">
    <name type="scientific">Sphingomonas qilianensis</name>
    <dbReference type="NCBI Taxonomy" id="1736690"/>
    <lineage>
        <taxon>Bacteria</taxon>
        <taxon>Pseudomonadati</taxon>
        <taxon>Pseudomonadota</taxon>
        <taxon>Alphaproteobacteria</taxon>
        <taxon>Sphingomonadales</taxon>
        <taxon>Sphingomonadaceae</taxon>
        <taxon>Sphingomonas</taxon>
    </lineage>
</organism>
<feature type="chain" id="PRO_5046395613" evidence="9">
    <location>
        <begin position="23"/>
        <end position="437"/>
    </location>
</feature>
<dbReference type="SUPFAM" id="SSF118215">
    <property type="entry name" value="Proton glutamate symport protein"/>
    <property type="match status" value="1"/>
</dbReference>
<dbReference type="PRINTS" id="PR00173">
    <property type="entry name" value="EDTRNSPORT"/>
</dbReference>
<dbReference type="PANTHER" id="PTHR42865">
    <property type="entry name" value="PROTON/GLUTAMATE-ASPARTATE SYMPORTER"/>
    <property type="match status" value="1"/>
</dbReference>
<keyword evidence="5 8" id="KW-1133">Transmembrane helix</keyword>
<reference evidence="10 11" key="1">
    <citation type="submission" date="2024-05" db="EMBL/GenBank/DDBJ databases">
        <authorList>
            <person name="Liu Q."/>
            <person name="Xin Y.-H."/>
        </authorList>
    </citation>
    <scope>NUCLEOTIDE SEQUENCE [LARGE SCALE GENOMIC DNA]</scope>
    <source>
        <strain evidence="10 11">CGMCC 1.15349</strain>
    </source>
</reference>
<comment type="subcellular location">
    <subcellularLocation>
        <location evidence="1">Cell membrane</location>
        <topology evidence="1">Multi-pass membrane protein</topology>
    </subcellularLocation>
</comment>
<evidence type="ECO:0000256" key="8">
    <source>
        <dbReference type="SAM" id="Phobius"/>
    </source>
</evidence>
<evidence type="ECO:0000256" key="3">
    <source>
        <dbReference type="ARBA" id="ARBA00022475"/>
    </source>
</evidence>
<keyword evidence="6 8" id="KW-0472">Membrane</keyword>
<feature type="transmembrane region" description="Helical" evidence="8">
    <location>
        <begin position="80"/>
        <end position="102"/>
    </location>
</feature>
<comment type="caution">
    <text evidence="10">The sequence shown here is derived from an EMBL/GenBank/DDBJ whole genome shotgun (WGS) entry which is preliminary data.</text>
</comment>
<dbReference type="EMBL" id="JBDIMF010000001">
    <property type="protein sequence ID" value="MEN2786011.1"/>
    <property type="molecule type" value="Genomic_DNA"/>
</dbReference>
<name>A0ABU9XTF2_9SPHN</name>
<evidence type="ECO:0000256" key="6">
    <source>
        <dbReference type="ARBA" id="ARBA00023136"/>
    </source>
</evidence>
<keyword evidence="3" id="KW-1003">Cell membrane</keyword>
<keyword evidence="2" id="KW-0813">Transport</keyword>